<sequence>MTTSHPTRHLLGAGLGPYGADFGDLKDKVPGAEIKEIVARNLKKANEYGFICDNVIVNPFKPEEGIEVFKKAITTKHWDVVLIGYGVRRSDQLTNLLQIMINACHELSPHSKIIFDATPGEVWPALKLAYPEELGGCD</sequence>
<dbReference type="EMBL" id="PTQR01000091">
    <property type="protein sequence ID" value="TKX20305.1"/>
    <property type="molecule type" value="Genomic_DNA"/>
</dbReference>
<evidence type="ECO:0000313" key="2">
    <source>
        <dbReference type="Proteomes" id="UP000308133"/>
    </source>
</evidence>
<reference evidence="1 2" key="1">
    <citation type="submission" date="2018-02" db="EMBL/GenBank/DDBJ databases">
        <title>Draft genome sequences of Elsinoe sp., causing black scab on jojoba.</title>
        <authorList>
            <person name="Stodart B."/>
            <person name="Jeffress S."/>
            <person name="Ash G."/>
            <person name="Arun Chinnappa K."/>
        </authorList>
    </citation>
    <scope>NUCLEOTIDE SEQUENCE [LARGE SCALE GENOMIC DNA]</scope>
    <source>
        <strain evidence="1 2">Hillstone_2</strain>
    </source>
</reference>
<accession>A0A4U7ATA2</accession>
<name>A0A4U7ATA2_9PEZI</name>
<dbReference type="AlphaFoldDB" id="A0A4U7ATA2"/>
<gene>
    <name evidence="1" type="ORF">C1H76_7459</name>
</gene>
<organism evidence="1 2">
    <name type="scientific">Elsinoe australis</name>
    <dbReference type="NCBI Taxonomy" id="40998"/>
    <lineage>
        <taxon>Eukaryota</taxon>
        <taxon>Fungi</taxon>
        <taxon>Dikarya</taxon>
        <taxon>Ascomycota</taxon>
        <taxon>Pezizomycotina</taxon>
        <taxon>Dothideomycetes</taxon>
        <taxon>Dothideomycetidae</taxon>
        <taxon>Myriangiales</taxon>
        <taxon>Elsinoaceae</taxon>
        <taxon>Elsinoe</taxon>
    </lineage>
</organism>
<comment type="caution">
    <text evidence="1">The sequence shown here is derived from an EMBL/GenBank/DDBJ whole genome shotgun (WGS) entry which is preliminary data.</text>
</comment>
<protein>
    <submittedName>
        <fullName evidence="1">Uncharacterized protein</fullName>
    </submittedName>
</protein>
<evidence type="ECO:0000313" key="1">
    <source>
        <dbReference type="EMBL" id="TKX20305.1"/>
    </source>
</evidence>
<dbReference type="Proteomes" id="UP000308133">
    <property type="component" value="Unassembled WGS sequence"/>
</dbReference>
<proteinExistence type="predicted"/>